<dbReference type="EMBL" id="BAABGQ010000008">
    <property type="protein sequence ID" value="GAA4504399.1"/>
    <property type="molecule type" value="Genomic_DNA"/>
</dbReference>
<evidence type="ECO:0000256" key="1">
    <source>
        <dbReference type="ARBA" id="ARBA00004370"/>
    </source>
</evidence>
<dbReference type="Gene3D" id="2.40.160.50">
    <property type="entry name" value="membrane protein fhac: a member of the omp85/tpsb transporter family"/>
    <property type="match status" value="1"/>
</dbReference>
<feature type="domain" description="Bacterial surface antigen (D15)" evidence="4">
    <location>
        <begin position="193"/>
        <end position="426"/>
    </location>
</feature>
<organism evidence="5 6">
    <name type="scientific">Hymenobacter ginsengisoli</name>
    <dbReference type="NCBI Taxonomy" id="1051626"/>
    <lineage>
        <taxon>Bacteria</taxon>
        <taxon>Pseudomonadati</taxon>
        <taxon>Bacteroidota</taxon>
        <taxon>Cytophagia</taxon>
        <taxon>Cytophagales</taxon>
        <taxon>Hymenobacteraceae</taxon>
        <taxon>Hymenobacter</taxon>
    </lineage>
</organism>
<protein>
    <recommendedName>
        <fullName evidence="4">Bacterial surface antigen (D15) domain-containing protein</fullName>
    </recommendedName>
</protein>
<keyword evidence="3" id="KW-0732">Signal</keyword>
<dbReference type="Pfam" id="PF01103">
    <property type="entry name" value="Omp85"/>
    <property type="match status" value="1"/>
</dbReference>
<evidence type="ECO:0000256" key="3">
    <source>
        <dbReference type="SAM" id="SignalP"/>
    </source>
</evidence>
<dbReference type="InterPro" id="IPR000184">
    <property type="entry name" value="Bac_surfAg_D15"/>
</dbReference>
<feature type="chain" id="PRO_5047436992" description="Bacterial surface antigen (D15) domain-containing protein" evidence="3">
    <location>
        <begin position="21"/>
        <end position="429"/>
    </location>
</feature>
<keyword evidence="2" id="KW-0472">Membrane</keyword>
<comment type="subcellular location">
    <subcellularLocation>
        <location evidence="1">Membrane</location>
    </subcellularLocation>
</comment>
<dbReference type="Proteomes" id="UP001501243">
    <property type="component" value="Unassembled WGS sequence"/>
</dbReference>
<keyword evidence="6" id="KW-1185">Reference proteome</keyword>
<proteinExistence type="predicted"/>
<evidence type="ECO:0000256" key="2">
    <source>
        <dbReference type="ARBA" id="ARBA00023136"/>
    </source>
</evidence>
<accession>A0ABP8QK74</accession>
<gene>
    <name evidence="5" type="ORF">GCM10023172_30560</name>
</gene>
<evidence type="ECO:0000313" key="6">
    <source>
        <dbReference type="Proteomes" id="UP001501243"/>
    </source>
</evidence>
<reference evidence="6" key="1">
    <citation type="journal article" date="2019" name="Int. J. Syst. Evol. Microbiol.">
        <title>The Global Catalogue of Microorganisms (GCM) 10K type strain sequencing project: providing services to taxonomists for standard genome sequencing and annotation.</title>
        <authorList>
            <consortium name="The Broad Institute Genomics Platform"/>
            <consortium name="The Broad Institute Genome Sequencing Center for Infectious Disease"/>
            <person name="Wu L."/>
            <person name="Ma J."/>
        </authorList>
    </citation>
    <scope>NUCLEOTIDE SEQUENCE [LARGE SCALE GENOMIC DNA]</scope>
    <source>
        <strain evidence="6">JCM 17841</strain>
    </source>
</reference>
<sequence length="429" mass="47183">MKCRVSALAALCLLARGGLAQTALPAPLTTPALDQPAVGPPPTALVPASRPAVRDVADVAHDLFAQLARVHTHDSLGLQNGRHMLLLVPVVGYSQQTGAVVELALNAAFQRHNANVSTIVGTAQYTAREQLIFTVTSSLWQPNNTWNLVNDWRIMRYPQSTYGLGMFTSTTGGVVSMDYKYLRLYQTAYRRVAPAWYLGFGYQLDDHWDIVSRNSRREVTSISRYTYGVSDRSISSGPTISVLHDNRGNAINPQGGYFFNAIYRPNFKALGSDTNYQTLLLEGRLYLHPSPYSSNILALWSYNTFTLNGNPPFLDLPSTGWDMYGNTGRGFIQGRFRGKNLVYSEAEYRFGITRNHLLGGVVFANAQSVTELSVMHGRVQDGTFEKVVPSVGGGLRLNLNKASRTNLAIDYGFGFDGSHGLSLNLGEVF</sequence>
<name>A0ABP8QK74_9BACT</name>
<feature type="signal peptide" evidence="3">
    <location>
        <begin position="1"/>
        <end position="20"/>
    </location>
</feature>
<evidence type="ECO:0000259" key="4">
    <source>
        <dbReference type="Pfam" id="PF01103"/>
    </source>
</evidence>
<dbReference type="RefSeq" id="WP_208133165.1">
    <property type="nucleotide sequence ID" value="NZ_BAABGQ010000008.1"/>
</dbReference>
<comment type="caution">
    <text evidence="5">The sequence shown here is derived from an EMBL/GenBank/DDBJ whole genome shotgun (WGS) entry which is preliminary data.</text>
</comment>
<evidence type="ECO:0000313" key="5">
    <source>
        <dbReference type="EMBL" id="GAA4504399.1"/>
    </source>
</evidence>